<comment type="caution">
    <text evidence="2">The sequence shown here is derived from an EMBL/GenBank/DDBJ whole genome shotgun (WGS) entry which is preliminary data.</text>
</comment>
<dbReference type="Pfam" id="PF01636">
    <property type="entry name" value="APH"/>
    <property type="match status" value="1"/>
</dbReference>
<organism evidence="2 3">
    <name type="scientific">Minwuia thermotolerans</name>
    <dbReference type="NCBI Taxonomy" id="2056226"/>
    <lineage>
        <taxon>Bacteria</taxon>
        <taxon>Pseudomonadati</taxon>
        <taxon>Pseudomonadota</taxon>
        <taxon>Alphaproteobacteria</taxon>
        <taxon>Minwuiales</taxon>
        <taxon>Minwuiaceae</taxon>
        <taxon>Minwuia</taxon>
    </lineage>
</organism>
<dbReference type="AlphaFoldDB" id="A0A2M9G669"/>
<accession>A0A2M9G669</accession>
<reference evidence="2 3" key="1">
    <citation type="submission" date="2017-11" db="EMBL/GenBank/DDBJ databases">
        <title>Draft genome sequence of Rhizobiales bacterium SY3-13.</title>
        <authorList>
            <person name="Sun C."/>
        </authorList>
    </citation>
    <scope>NUCLEOTIDE SEQUENCE [LARGE SCALE GENOMIC DNA]</scope>
    <source>
        <strain evidence="2 3">SY3-13</strain>
    </source>
</reference>
<dbReference type="InterPro" id="IPR002575">
    <property type="entry name" value="Aminoglycoside_PTrfase"/>
</dbReference>
<keyword evidence="3" id="KW-1185">Reference proteome</keyword>
<evidence type="ECO:0000259" key="1">
    <source>
        <dbReference type="Pfam" id="PF01636"/>
    </source>
</evidence>
<dbReference type="Proteomes" id="UP000229498">
    <property type="component" value="Unassembled WGS sequence"/>
</dbReference>
<dbReference type="RefSeq" id="WP_109796174.1">
    <property type="nucleotide sequence ID" value="NZ_PHIG01000007.1"/>
</dbReference>
<proteinExistence type="predicted"/>
<dbReference type="InterPro" id="IPR011009">
    <property type="entry name" value="Kinase-like_dom_sf"/>
</dbReference>
<evidence type="ECO:0000313" key="2">
    <source>
        <dbReference type="EMBL" id="PJK31208.1"/>
    </source>
</evidence>
<protein>
    <recommendedName>
        <fullName evidence="1">Aminoglycoside phosphotransferase domain-containing protein</fullName>
    </recommendedName>
</protein>
<gene>
    <name evidence="2" type="ORF">CVT23_02975</name>
</gene>
<dbReference type="SUPFAM" id="SSF56112">
    <property type="entry name" value="Protein kinase-like (PK-like)"/>
    <property type="match status" value="1"/>
</dbReference>
<dbReference type="Gene3D" id="3.90.1200.10">
    <property type="match status" value="1"/>
</dbReference>
<name>A0A2M9G669_9PROT</name>
<dbReference type="EMBL" id="PHIG01000007">
    <property type="protein sequence ID" value="PJK31208.1"/>
    <property type="molecule type" value="Genomic_DNA"/>
</dbReference>
<sequence length="340" mass="38078">MSARRWVCADPETAASLCATVRTELDEINRVERPEGTADASELRYFRLVGRTGACFVKAIPESAVSTGIAAEAIARGVRLLGVGVCTMIVPEPLRWTDGRWLFVYPWVEAATIPPEPDSLRRLGFRIAQLHGALRRIPSELRDDVASRSDERVRWLLAGNRDLSAFAERLHRLSMRWAADHVSSLSTHPWAVLSSLPQQVIHGDLNAGNVLWREDTEKEFVFLDFEEATRQYLPTAVDLALAFERIVLDVVSEASLCAQCLDALFNGYAVGEGEAAAAAAADGFRAALDWNLLTPLTILADFRATGRDWPDEEWEKFHRLADMHVRFRPAMEATLPRWRK</sequence>
<evidence type="ECO:0000313" key="3">
    <source>
        <dbReference type="Proteomes" id="UP000229498"/>
    </source>
</evidence>
<feature type="domain" description="Aminoglycoside phosphotransferase" evidence="1">
    <location>
        <begin position="38"/>
        <end position="269"/>
    </location>
</feature>